<dbReference type="Proteomes" id="UP001057702">
    <property type="component" value="Unassembled WGS sequence"/>
</dbReference>
<comment type="similarity">
    <text evidence="1">Belongs to the peptidase C40 family.</text>
</comment>
<dbReference type="PANTHER" id="PTHR47359">
    <property type="entry name" value="PEPTIDOGLYCAN DL-ENDOPEPTIDASE CWLO"/>
    <property type="match status" value="1"/>
</dbReference>
<evidence type="ECO:0000313" key="6">
    <source>
        <dbReference type="EMBL" id="MCQ4079882.1"/>
    </source>
</evidence>
<keyword evidence="7" id="KW-1185">Reference proteome</keyword>
<sequence>MTAHLYRPAVPALFTRIGATSMLTAAALAGTSLIPGMTTRAQADETLAMRAYHIAQSEQGAPFAWGAAGPDAFDCSGLTQFAYEQAGEDIPRTAEDQYDYAVHIRPDHRRVGDLVFFHYGDSIYHVGFYAGRGEVLHAPKSGGLVRLERIWSDDVWYGRVDDD</sequence>
<keyword evidence="3" id="KW-0378">Hydrolase</keyword>
<dbReference type="SUPFAM" id="SSF54001">
    <property type="entry name" value="Cysteine proteinases"/>
    <property type="match status" value="1"/>
</dbReference>
<evidence type="ECO:0000259" key="5">
    <source>
        <dbReference type="PROSITE" id="PS51935"/>
    </source>
</evidence>
<dbReference type="Gene3D" id="3.90.1720.10">
    <property type="entry name" value="endopeptidase domain like (from Nostoc punctiforme)"/>
    <property type="match status" value="1"/>
</dbReference>
<dbReference type="InterPro" id="IPR038765">
    <property type="entry name" value="Papain-like_cys_pep_sf"/>
</dbReference>
<dbReference type="PANTHER" id="PTHR47359:SF3">
    <property type="entry name" value="NLP_P60 DOMAIN-CONTAINING PROTEIN-RELATED"/>
    <property type="match status" value="1"/>
</dbReference>
<comment type="caution">
    <text evidence="6">The sequence shown here is derived from an EMBL/GenBank/DDBJ whole genome shotgun (WGS) entry which is preliminary data.</text>
</comment>
<dbReference type="InterPro" id="IPR051794">
    <property type="entry name" value="PG_Endopeptidase_C40"/>
</dbReference>
<dbReference type="EMBL" id="JANFNG010000002">
    <property type="protein sequence ID" value="MCQ4079882.1"/>
    <property type="molecule type" value="Genomic_DNA"/>
</dbReference>
<accession>A0ABT1PTL4</accession>
<organism evidence="6 7">
    <name type="scientific">Streptomyces humicola</name>
    <dbReference type="NCBI Taxonomy" id="2953240"/>
    <lineage>
        <taxon>Bacteria</taxon>
        <taxon>Bacillati</taxon>
        <taxon>Actinomycetota</taxon>
        <taxon>Actinomycetes</taxon>
        <taxon>Kitasatosporales</taxon>
        <taxon>Streptomycetaceae</taxon>
        <taxon>Streptomyces</taxon>
    </lineage>
</organism>
<dbReference type="PROSITE" id="PS51935">
    <property type="entry name" value="NLPC_P60"/>
    <property type="match status" value="1"/>
</dbReference>
<keyword evidence="4" id="KW-0788">Thiol protease</keyword>
<evidence type="ECO:0000313" key="7">
    <source>
        <dbReference type="Proteomes" id="UP001057702"/>
    </source>
</evidence>
<evidence type="ECO:0000256" key="1">
    <source>
        <dbReference type="ARBA" id="ARBA00007074"/>
    </source>
</evidence>
<dbReference type="InterPro" id="IPR000064">
    <property type="entry name" value="NLP_P60_dom"/>
</dbReference>
<reference evidence="6" key="1">
    <citation type="submission" date="2022-06" db="EMBL/GenBank/DDBJ databases">
        <title>Draft genome sequence of Streptomyces sp. RB6PN25 isolated from peat swamp forest in Thailand.</title>
        <authorList>
            <person name="Duangmal K."/>
            <person name="Klaysubun C."/>
        </authorList>
    </citation>
    <scope>NUCLEOTIDE SEQUENCE</scope>
    <source>
        <strain evidence="6">RB6PN25</strain>
    </source>
</reference>
<evidence type="ECO:0000256" key="3">
    <source>
        <dbReference type="ARBA" id="ARBA00022801"/>
    </source>
</evidence>
<evidence type="ECO:0000256" key="4">
    <source>
        <dbReference type="ARBA" id="ARBA00022807"/>
    </source>
</evidence>
<gene>
    <name evidence="6" type="ORF">NGB36_04560</name>
</gene>
<name>A0ABT1PTL4_9ACTN</name>
<keyword evidence="2" id="KW-0645">Protease</keyword>
<dbReference type="Pfam" id="PF00877">
    <property type="entry name" value="NLPC_P60"/>
    <property type="match status" value="1"/>
</dbReference>
<feature type="domain" description="NlpC/P60" evidence="5">
    <location>
        <begin position="41"/>
        <end position="163"/>
    </location>
</feature>
<proteinExistence type="inferred from homology"/>
<protein>
    <submittedName>
        <fullName evidence="6">C40 family peptidase</fullName>
    </submittedName>
</protein>
<evidence type="ECO:0000256" key="2">
    <source>
        <dbReference type="ARBA" id="ARBA00022670"/>
    </source>
</evidence>
<dbReference type="RefSeq" id="WP_255918744.1">
    <property type="nucleotide sequence ID" value="NZ_JANFNG010000002.1"/>
</dbReference>